<dbReference type="Proteomes" id="UP000521227">
    <property type="component" value="Unassembled WGS sequence"/>
</dbReference>
<dbReference type="EMBL" id="JACHIJ010000002">
    <property type="protein sequence ID" value="MBB5051854.1"/>
    <property type="molecule type" value="Genomic_DNA"/>
</dbReference>
<organism evidence="3 4">
    <name type="scientific">Afipia massiliensis</name>
    <dbReference type="NCBI Taxonomy" id="211460"/>
    <lineage>
        <taxon>Bacteria</taxon>
        <taxon>Pseudomonadati</taxon>
        <taxon>Pseudomonadota</taxon>
        <taxon>Alphaproteobacteria</taxon>
        <taxon>Hyphomicrobiales</taxon>
        <taxon>Nitrobacteraceae</taxon>
        <taxon>Afipia</taxon>
    </lineage>
</organism>
<dbReference type="SUPFAM" id="SSF74653">
    <property type="entry name" value="TolA/TonB C-terminal domain"/>
    <property type="match status" value="1"/>
</dbReference>
<proteinExistence type="predicted"/>
<dbReference type="AlphaFoldDB" id="A0A840MZL6"/>
<evidence type="ECO:0008006" key="5">
    <source>
        <dbReference type="Google" id="ProtNLM"/>
    </source>
</evidence>
<keyword evidence="2" id="KW-0472">Membrane</keyword>
<evidence type="ECO:0000313" key="4">
    <source>
        <dbReference type="Proteomes" id="UP000521227"/>
    </source>
</evidence>
<sequence length="249" mass="26466">MSLLAKIRNRLNVKADTSANEDGEGRKPNLRYGGALAAIALVLSGTIYLFVGHDDAPLPRQVRELAVTVVVPPPPPPPPPQKLPEQKMIEQPKMAEPEFKEDKPVDTPKDEPAKDAKNDDAPGPLSLDAMATGPGDLFNLGGKPGGSPYGGGGGGGSRWGWYGSIVTAQVESALRSNPKTRLVVATIQIRLWADGSGRITRVVLTPSTGDAEVDAAIRNEVLGGLALREPPPKDMPMPIVTRWIARRPS</sequence>
<evidence type="ECO:0000256" key="1">
    <source>
        <dbReference type="SAM" id="MobiDB-lite"/>
    </source>
</evidence>
<accession>A0A840MZL6</accession>
<gene>
    <name evidence="3" type="ORF">HNQ36_001808</name>
</gene>
<evidence type="ECO:0000256" key="2">
    <source>
        <dbReference type="SAM" id="Phobius"/>
    </source>
</evidence>
<keyword evidence="2" id="KW-1133">Transmembrane helix</keyword>
<evidence type="ECO:0000313" key="3">
    <source>
        <dbReference type="EMBL" id="MBB5051854.1"/>
    </source>
</evidence>
<feature type="transmembrane region" description="Helical" evidence="2">
    <location>
        <begin position="32"/>
        <end position="51"/>
    </location>
</feature>
<protein>
    <recommendedName>
        <fullName evidence="5">Energy transducer TonB</fullName>
    </recommendedName>
</protein>
<reference evidence="3 4" key="1">
    <citation type="submission" date="2020-08" db="EMBL/GenBank/DDBJ databases">
        <title>Genomic Encyclopedia of Type Strains, Phase IV (KMG-IV): sequencing the most valuable type-strain genomes for metagenomic binning, comparative biology and taxonomic classification.</title>
        <authorList>
            <person name="Goeker M."/>
        </authorList>
    </citation>
    <scope>NUCLEOTIDE SEQUENCE [LARGE SCALE GENOMIC DNA]</scope>
    <source>
        <strain evidence="3 4">DSM 17498</strain>
    </source>
</reference>
<name>A0A840MZL6_9BRAD</name>
<feature type="region of interest" description="Disordered" evidence="1">
    <location>
        <begin position="95"/>
        <end position="125"/>
    </location>
</feature>
<comment type="caution">
    <text evidence="3">The sequence shown here is derived from an EMBL/GenBank/DDBJ whole genome shotgun (WGS) entry which is preliminary data.</text>
</comment>
<dbReference type="RefSeq" id="WP_184083900.1">
    <property type="nucleotide sequence ID" value="NZ_JACHIJ010000002.1"/>
</dbReference>
<feature type="compositionally biased region" description="Basic and acidic residues" evidence="1">
    <location>
        <begin position="95"/>
        <end position="120"/>
    </location>
</feature>
<keyword evidence="2" id="KW-0812">Transmembrane</keyword>